<name>A0ABD2WIC6_9HYME</name>
<dbReference type="AlphaFoldDB" id="A0ABD2WIC6"/>
<reference evidence="1 2" key="1">
    <citation type="journal article" date="2024" name="bioRxiv">
        <title>A reference genome for Trichogramma kaykai: A tiny desert-dwelling parasitoid wasp with competing sex-ratio distorters.</title>
        <authorList>
            <person name="Culotta J."/>
            <person name="Lindsey A.R."/>
        </authorList>
    </citation>
    <scope>NUCLEOTIDE SEQUENCE [LARGE SCALE GENOMIC DNA]</scope>
    <source>
        <strain evidence="1 2">KSX58</strain>
    </source>
</reference>
<accession>A0ABD2WIC6</accession>
<sequence length="76" mass="9177">MPLYPRYVNIRRAWLVRIPYQHRPFPIGAQSVEQQQQQQQQQCELSRSRWATAQISRVHVTGVYHSIWKGQCHYRT</sequence>
<dbReference type="Proteomes" id="UP001627154">
    <property type="component" value="Unassembled WGS sequence"/>
</dbReference>
<keyword evidence="2" id="KW-1185">Reference proteome</keyword>
<organism evidence="1 2">
    <name type="scientific">Trichogramma kaykai</name>
    <dbReference type="NCBI Taxonomy" id="54128"/>
    <lineage>
        <taxon>Eukaryota</taxon>
        <taxon>Metazoa</taxon>
        <taxon>Ecdysozoa</taxon>
        <taxon>Arthropoda</taxon>
        <taxon>Hexapoda</taxon>
        <taxon>Insecta</taxon>
        <taxon>Pterygota</taxon>
        <taxon>Neoptera</taxon>
        <taxon>Endopterygota</taxon>
        <taxon>Hymenoptera</taxon>
        <taxon>Apocrita</taxon>
        <taxon>Proctotrupomorpha</taxon>
        <taxon>Chalcidoidea</taxon>
        <taxon>Trichogrammatidae</taxon>
        <taxon>Trichogramma</taxon>
    </lineage>
</organism>
<evidence type="ECO:0000313" key="2">
    <source>
        <dbReference type="Proteomes" id="UP001627154"/>
    </source>
</evidence>
<protein>
    <submittedName>
        <fullName evidence="1">Uncharacterized protein</fullName>
    </submittedName>
</protein>
<dbReference type="EMBL" id="JBJJXI010000103">
    <property type="protein sequence ID" value="KAL3392597.1"/>
    <property type="molecule type" value="Genomic_DNA"/>
</dbReference>
<proteinExistence type="predicted"/>
<comment type="caution">
    <text evidence="1">The sequence shown here is derived from an EMBL/GenBank/DDBJ whole genome shotgun (WGS) entry which is preliminary data.</text>
</comment>
<gene>
    <name evidence="1" type="ORF">TKK_012911</name>
</gene>
<evidence type="ECO:0000313" key="1">
    <source>
        <dbReference type="EMBL" id="KAL3392597.1"/>
    </source>
</evidence>